<evidence type="ECO:0000259" key="11">
    <source>
        <dbReference type="Pfam" id="PF21445"/>
    </source>
</evidence>
<organism evidence="12 13">
    <name type="scientific">Planifilum fimeticola</name>
    <dbReference type="NCBI Taxonomy" id="201975"/>
    <lineage>
        <taxon>Bacteria</taxon>
        <taxon>Bacillati</taxon>
        <taxon>Bacillota</taxon>
        <taxon>Bacilli</taxon>
        <taxon>Bacillales</taxon>
        <taxon>Thermoactinomycetaceae</taxon>
        <taxon>Planifilum</taxon>
    </lineage>
</organism>
<keyword evidence="13" id="KW-1185">Reference proteome</keyword>
<evidence type="ECO:0000256" key="2">
    <source>
        <dbReference type="ARBA" id="ARBA00022741"/>
    </source>
</evidence>
<dbReference type="GO" id="GO:0004527">
    <property type="term" value="F:exonuclease activity"/>
    <property type="evidence" value="ECO:0007669"/>
    <property type="project" value="UniProtKB-KW"/>
</dbReference>
<feature type="domain" description="PD-(D/E)XK endonuclease-like" evidence="10">
    <location>
        <begin position="749"/>
        <end position="1064"/>
    </location>
</feature>
<dbReference type="InterPro" id="IPR011335">
    <property type="entry name" value="Restrct_endonuc-II-like"/>
</dbReference>
<accession>A0A2T0LJ43</accession>
<evidence type="ECO:0000256" key="3">
    <source>
        <dbReference type="ARBA" id="ARBA00022763"/>
    </source>
</evidence>
<dbReference type="InterPro" id="IPR038726">
    <property type="entry name" value="PDDEXK_AddAB-type"/>
</dbReference>
<dbReference type="Gene3D" id="3.90.320.10">
    <property type="match status" value="1"/>
</dbReference>
<dbReference type="Pfam" id="PF12705">
    <property type="entry name" value="PDDEXK_1"/>
    <property type="match status" value="1"/>
</dbReference>
<dbReference type="AlphaFoldDB" id="A0A2T0LJ43"/>
<dbReference type="SUPFAM" id="SSF52980">
    <property type="entry name" value="Restriction endonuclease-like"/>
    <property type="match status" value="1"/>
</dbReference>
<dbReference type="Proteomes" id="UP000237797">
    <property type="component" value="Unassembled WGS sequence"/>
</dbReference>
<dbReference type="Gene3D" id="3.40.50.300">
    <property type="entry name" value="P-loop containing nucleotide triphosphate hydrolases"/>
    <property type="match status" value="3"/>
</dbReference>
<dbReference type="InterPro" id="IPR013986">
    <property type="entry name" value="DExx_box_DNA_helicase_dom_sf"/>
</dbReference>
<dbReference type="Pfam" id="PF21445">
    <property type="entry name" value="ADDB_N"/>
    <property type="match status" value="1"/>
</dbReference>
<evidence type="ECO:0000256" key="4">
    <source>
        <dbReference type="ARBA" id="ARBA00022801"/>
    </source>
</evidence>
<evidence type="ECO:0000313" key="12">
    <source>
        <dbReference type="EMBL" id="PRX42525.1"/>
    </source>
</evidence>
<dbReference type="InterPro" id="IPR027417">
    <property type="entry name" value="P-loop_NTPase"/>
</dbReference>
<dbReference type="SUPFAM" id="SSF52540">
    <property type="entry name" value="P-loop containing nucleoside triphosphate hydrolases"/>
    <property type="match status" value="2"/>
</dbReference>
<evidence type="ECO:0000256" key="8">
    <source>
        <dbReference type="ARBA" id="ARBA00023125"/>
    </source>
</evidence>
<dbReference type="GO" id="GO:0003677">
    <property type="term" value="F:DNA binding"/>
    <property type="evidence" value="ECO:0007669"/>
    <property type="project" value="UniProtKB-KW"/>
</dbReference>
<evidence type="ECO:0000259" key="10">
    <source>
        <dbReference type="Pfam" id="PF12705"/>
    </source>
</evidence>
<comment type="caution">
    <text evidence="12">The sequence shown here is derived from an EMBL/GenBank/DDBJ whole genome shotgun (WGS) entry which is preliminary data.</text>
</comment>
<dbReference type="GO" id="GO:0006310">
    <property type="term" value="P:DNA recombination"/>
    <property type="evidence" value="ECO:0007669"/>
    <property type="project" value="TreeGrafter"/>
</dbReference>
<dbReference type="EMBL" id="PVNE01000001">
    <property type="protein sequence ID" value="PRX42525.1"/>
    <property type="molecule type" value="Genomic_DNA"/>
</dbReference>
<dbReference type="GO" id="GO:0006281">
    <property type="term" value="P:DNA repair"/>
    <property type="evidence" value="ECO:0007669"/>
    <property type="project" value="UniProtKB-KW"/>
</dbReference>
<keyword evidence="2" id="KW-0547">Nucleotide-binding</keyword>
<keyword evidence="5 12" id="KW-0347">Helicase</keyword>
<evidence type="ECO:0000256" key="1">
    <source>
        <dbReference type="ARBA" id="ARBA00022722"/>
    </source>
</evidence>
<evidence type="ECO:0000313" key="13">
    <source>
        <dbReference type="Proteomes" id="UP000237797"/>
    </source>
</evidence>
<proteinExistence type="predicted"/>
<keyword evidence="6" id="KW-0269">Exonuclease</keyword>
<evidence type="ECO:0000256" key="6">
    <source>
        <dbReference type="ARBA" id="ARBA00022839"/>
    </source>
</evidence>
<evidence type="ECO:0000256" key="7">
    <source>
        <dbReference type="ARBA" id="ARBA00022840"/>
    </source>
</evidence>
<dbReference type="GO" id="GO:0005524">
    <property type="term" value="F:ATP binding"/>
    <property type="evidence" value="ECO:0007669"/>
    <property type="project" value="UniProtKB-KW"/>
</dbReference>
<keyword evidence="3" id="KW-0227">DNA damage</keyword>
<name>A0A2T0LJ43_9BACL</name>
<keyword evidence="1" id="KW-0540">Nuclease</keyword>
<protein>
    <submittedName>
        <fullName evidence="12">ATP-dependent helicase/DNAse subunit B</fullName>
    </submittedName>
</protein>
<reference evidence="12 13" key="1">
    <citation type="submission" date="2018-03" db="EMBL/GenBank/DDBJ databases">
        <title>Genomic Encyclopedia of Archaeal and Bacterial Type Strains, Phase II (KMG-II): from individual species to whole genera.</title>
        <authorList>
            <person name="Goeker M."/>
        </authorList>
    </citation>
    <scope>NUCLEOTIDE SEQUENCE [LARGE SCALE GENOMIC DNA]</scope>
    <source>
        <strain evidence="12 13">DSM 44946</strain>
    </source>
</reference>
<keyword evidence="4" id="KW-0378">Hydrolase</keyword>
<keyword evidence="8" id="KW-0238">DNA-binding</keyword>
<dbReference type="Gene3D" id="1.10.10.160">
    <property type="match status" value="1"/>
</dbReference>
<keyword evidence="7" id="KW-0067">ATP-binding</keyword>
<sequence length="1083" mass="123613">MPGVIHLYPVSRLSWGMGWPFGLPGGEEEMVYLVPSSRVASEMRWRLGGFSRLAHRVRIFTFDQFVMHCLAEEPLHRMSPAEQELIVQQAVLRAADRGGFSYFQEMVNQEGWLQKVETWIGMMKRGGIRPERLTALWRNRGAKWEELARIYEAYHELLEQCGLMDHEEPYFRLMGEIARRRVQLPERVVAEHFYDLSPLQEQLLIQLVTADVPTELHLVWDASRERLFGETRRTVERLSRRGFAVRPAEIEGPDPWDKKAAPLCHLTGCAFSRDPETADADGTVEVIAAPGIRREVEAVVARIKRWLEESGGSLSEAAIVSADPEMYLPELFRALDEAGLPCSRSRTRPLSDHPLFRTIRAALLVRMGRKGMILHLLRSPYIPWGDRRSRGEWAARLRRLGMQDGASGLRKRLEQMAGEDKESPSPMLELLEWVEAIPLDVPWAERIAWFREWIRRIEPAAKGSELEGDPELLPLLAEDLHAFRQLDSIAQEWEALYGRIGAGRQRSDLPSFVAALTAAAERKPVRSRPGVRGGLQVLEPNQVRGDRYRAVFLLGCTEGVWPRPIREDWLLSDEEVNRLRDEAVLLPTTDERRKRQLTSFFLCTAAAEELLVLSWTKGDGEGRERLPSPYVEELLRVFTRKSIRWREMDASSLLPDDWTECFSLRLGMERAVDLLSRMSPAEEGDREDGEKARRLLQRCVTADGALRPRVGRIRAERIRWGKGFTAYDGVLGDGRLRDRLRRQLGERVWSASQLNELSLCRFHFFAGRLLGLGEREKPEDGLTPLERGELLHRILCRFWDGYRDRAPSPEEAETALRRLESVTDAVFREAVDSLPAERHPLHLRVEKIRLKRQLRTILEHEFYWRGRTEGKGTLLPRYLELSFGMPLDPGLLQRGESDPESRTEPVEISLDGGVCLRLRGKVDRVDVDDEGYYVVYDYKSGTAPRTEEVHAGIHLQLPLYLWALQKGFGFPAEKAVGAAYYVPGSPGKRPTENRNQGLWRKSQAKRAGILDSVRSALDEEAWTETLDAIGERLSAGLRLSLQGNFAVQPAVECPVHCPHRTICRFDPRRSAQKEENGRGSADG</sequence>
<evidence type="ECO:0000256" key="5">
    <source>
        <dbReference type="ARBA" id="ARBA00022806"/>
    </source>
</evidence>
<dbReference type="PANTHER" id="PTHR30591:SF1">
    <property type="entry name" value="RECBCD ENZYME SUBUNIT RECC"/>
    <property type="match status" value="1"/>
</dbReference>
<feature type="domain" description="ATP-dependent helicase/deoxyribonuclease subunit B N-terminal" evidence="11">
    <location>
        <begin position="39"/>
        <end position="240"/>
    </location>
</feature>
<gene>
    <name evidence="12" type="ORF">CLV97_10113</name>
</gene>
<dbReference type="InterPro" id="IPR011604">
    <property type="entry name" value="PDDEXK-like_dom_sf"/>
</dbReference>
<dbReference type="InterPro" id="IPR049035">
    <property type="entry name" value="ADDB_N"/>
</dbReference>
<keyword evidence="9" id="KW-0234">DNA repair</keyword>
<dbReference type="GO" id="GO:0004386">
    <property type="term" value="F:helicase activity"/>
    <property type="evidence" value="ECO:0007669"/>
    <property type="project" value="UniProtKB-KW"/>
</dbReference>
<dbReference type="PANTHER" id="PTHR30591">
    <property type="entry name" value="RECBCD ENZYME SUBUNIT RECC"/>
    <property type="match status" value="1"/>
</dbReference>
<evidence type="ECO:0000256" key="9">
    <source>
        <dbReference type="ARBA" id="ARBA00023204"/>
    </source>
</evidence>